<evidence type="ECO:0000256" key="1">
    <source>
        <dbReference type="SAM" id="Phobius"/>
    </source>
</evidence>
<sequence length="192" mass="20073">MIAKIVGVPDVHTVHTATPLLPGDWLAFGETLLLAAAGSLVASRLRLRAGGLLIPLFASIVLQQTGLMTIDLPRWLLAGAYAVIGWRIGPRFSRPLLVHAARKMPIIIASTLALIAACGGLAAGFVVFAGIDPLTAYLATRPGGADSVAIIAASTHVDTPFVMTMQMARLVVVLLTGPAMARFLASRVRPPP</sequence>
<keyword evidence="1" id="KW-1133">Transmembrane helix</keyword>
<dbReference type="PANTHER" id="PTHR38457:SF1">
    <property type="entry name" value="REGULATOR ABRB-RELATED"/>
    <property type="match status" value="1"/>
</dbReference>
<keyword evidence="1" id="KW-0812">Transmembrane</keyword>
<keyword evidence="1" id="KW-0472">Membrane</keyword>
<evidence type="ECO:0000313" key="2">
    <source>
        <dbReference type="EMBL" id="MBW6399796.1"/>
    </source>
</evidence>
<proteinExistence type="predicted"/>
<comment type="caution">
    <text evidence="2">The sequence shown here is derived from an EMBL/GenBank/DDBJ whole genome shotgun (WGS) entry which is preliminary data.</text>
</comment>
<feature type="transmembrane region" description="Helical" evidence="1">
    <location>
        <begin position="49"/>
        <end position="66"/>
    </location>
</feature>
<evidence type="ECO:0000313" key="3">
    <source>
        <dbReference type="Proteomes" id="UP001196565"/>
    </source>
</evidence>
<dbReference type="EMBL" id="JAHYBZ010000006">
    <property type="protein sequence ID" value="MBW6399796.1"/>
    <property type="molecule type" value="Genomic_DNA"/>
</dbReference>
<dbReference type="InterPro" id="IPR007820">
    <property type="entry name" value="AbrB_fam"/>
</dbReference>
<feature type="transmembrane region" description="Helical" evidence="1">
    <location>
        <begin position="110"/>
        <end position="131"/>
    </location>
</feature>
<dbReference type="NCBIfam" id="TIGR03082">
    <property type="entry name" value="Gneg_AbrB_dup"/>
    <property type="match status" value="1"/>
</dbReference>
<dbReference type="Proteomes" id="UP001196565">
    <property type="component" value="Unassembled WGS sequence"/>
</dbReference>
<gene>
    <name evidence="2" type="ORF">KPL78_18200</name>
</gene>
<keyword evidence="3" id="KW-1185">Reference proteome</keyword>
<name>A0ABS7ABX0_9PROT</name>
<feature type="transmembrane region" description="Helical" evidence="1">
    <location>
        <begin position="25"/>
        <end position="42"/>
    </location>
</feature>
<dbReference type="RefSeq" id="WP_219764391.1">
    <property type="nucleotide sequence ID" value="NZ_JAHYBZ010000006.1"/>
</dbReference>
<accession>A0ABS7ABX0</accession>
<organism evidence="2 3">
    <name type="scientific">Roseomonas alba</name>
    <dbReference type="NCBI Taxonomy" id="2846776"/>
    <lineage>
        <taxon>Bacteria</taxon>
        <taxon>Pseudomonadati</taxon>
        <taxon>Pseudomonadota</taxon>
        <taxon>Alphaproteobacteria</taxon>
        <taxon>Acetobacterales</taxon>
        <taxon>Roseomonadaceae</taxon>
        <taxon>Roseomonas</taxon>
    </lineage>
</organism>
<reference evidence="2 3" key="1">
    <citation type="submission" date="2021-07" db="EMBL/GenBank/DDBJ databases">
        <authorList>
            <person name="So Y."/>
        </authorList>
    </citation>
    <scope>NUCLEOTIDE SEQUENCE [LARGE SCALE GENOMIC DNA]</scope>
    <source>
        <strain evidence="2 3">HJA6</strain>
    </source>
</reference>
<protein>
    <submittedName>
        <fullName evidence="2">AbrB family transcriptional regulator</fullName>
    </submittedName>
</protein>
<dbReference type="PANTHER" id="PTHR38457">
    <property type="entry name" value="REGULATOR ABRB-RELATED"/>
    <property type="match status" value="1"/>
</dbReference>
<dbReference type="Pfam" id="PF05145">
    <property type="entry name" value="AbrB"/>
    <property type="match status" value="1"/>
</dbReference>
<dbReference type="InterPro" id="IPR017516">
    <property type="entry name" value="AbrB_dup"/>
</dbReference>